<evidence type="ECO:0000259" key="6">
    <source>
        <dbReference type="PROSITE" id="PS50893"/>
    </source>
</evidence>
<reference evidence="7 8" key="1">
    <citation type="submission" date="2020-03" db="EMBL/GenBank/DDBJ databases">
        <title>A novel species.</title>
        <authorList>
            <person name="Gao J."/>
        </authorList>
    </citation>
    <scope>NUCLEOTIDE SEQUENCE [LARGE SCALE GENOMIC DNA]</scope>
    <source>
        <strain evidence="7 8">QMT-12</strain>
    </source>
</reference>
<keyword evidence="3 7" id="KW-0067">ATP-binding</keyword>
<evidence type="ECO:0000256" key="3">
    <source>
        <dbReference type="ARBA" id="ARBA00022840"/>
    </source>
</evidence>
<dbReference type="InterPro" id="IPR003439">
    <property type="entry name" value="ABC_transporter-like_ATP-bd"/>
</dbReference>
<gene>
    <name evidence="7" type="ORF">HA039_07540</name>
</gene>
<keyword evidence="2" id="KW-0547">Nucleotide-binding</keyword>
<name>A0A6G9GVY7_9ACTN</name>
<dbReference type="PROSITE" id="PS00211">
    <property type="entry name" value="ABC_TRANSPORTER_1"/>
    <property type="match status" value="1"/>
</dbReference>
<dbReference type="Gene3D" id="3.40.50.300">
    <property type="entry name" value="P-loop containing nucleotide triphosphate hydrolases"/>
    <property type="match status" value="1"/>
</dbReference>
<dbReference type="InterPro" id="IPR005670">
    <property type="entry name" value="PstB-like"/>
</dbReference>
<dbReference type="KEGG" id="slia:HA039_07540"/>
<evidence type="ECO:0000256" key="1">
    <source>
        <dbReference type="ARBA" id="ARBA00022448"/>
    </source>
</evidence>
<dbReference type="CDD" id="cd03260">
    <property type="entry name" value="ABC_PstB_phosphate_transporter"/>
    <property type="match status" value="1"/>
</dbReference>
<evidence type="ECO:0000256" key="2">
    <source>
        <dbReference type="ARBA" id="ARBA00022741"/>
    </source>
</evidence>
<feature type="compositionally biased region" description="Basic and acidic residues" evidence="5">
    <location>
        <begin position="262"/>
        <end position="271"/>
    </location>
</feature>
<evidence type="ECO:0000256" key="5">
    <source>
        <dbReference type="SAM" id="MobiDB-lite"/>
    </source>
</evidence>
<accession>A0A6G9GVY7</accession>
<keyword evidence="4" id="KW-1278">Translocase</keyword>
<keyword evidence="8" id="KW-1185">Reference proteome</keyword>
<feature type="domain" description="ABC transporter" evidence="6">
    <location>
        <begin position="27"/>
        <end position="275"/>
    </location>
</feature>
<dbReference type="PANTHER" id="PTHR43423">
    <property type="entry name" value="ABC TRANSPORTER I FAMILY MEMBER 17"/>
    <property type="match status" value="1"/>
</dbReference>
<dbReference type="SMART" id="SM00382">
    <property type="entry name" value="AAA"/>
    <property type="match status" value="1"/>
</dbReference>
<evidence type="ECO:0000313" key="8">
    <source>
        <dbReference type="Proteomes" id="UP000501179"/>
    </source>
</evidence>
<dbReference type="EMBL" id="CP050177">
    <property type="protein sequence ID" value="QIQ02171.1"/>
    <property type="molecule type" value="Genomic_DNA"/>
</dbReference>
<dbReference type="Pfam" id="PF00005">
    <property type="entry name" value="ABC_tran"/>
    <property type="match status" value="1"/>
</dbReference>
<dbReference type="GO" id="GO:0016887">
    <property type="term" value="F:ATP hydrolysis activity"/>
    <property type="evidence" value="ECO:0007669"/>
    <property type="project" value="InterPro"/>
</dbReference>
<dbReference type="PANTHER" id="PTHR43423:SF1">
    <property type="entry name" value="ABC TRANSPORTER I FAMILY MEMBER 17"/>
    <property type="match status" value="1"/>
</dbReference>
<proteinExistence type="predicted"/>
<dbReference type="GO" id="GO:0016020">
    <property type="term" value="C:membrane"/>
    <property type="evidence" value="ECO:0007669"/>
    <property type="project" value="InterPro"/>
</dbReference>
<dbReference type="GO" id="GO:0035435">
    <property type="term" value="P:phosphate ion transmembrane transport"/>
    <property type="evidence" value="ECO:0007669"/>
    <property type="project" value="InterPro"/>
</dbReference>
<organism evidence="7 8">
    <name type="scientific">Streptomyces liangshanensis</name>
    <dbReference type="NCBI Taxonomy" id="2717324"/>
    <lineage>
        <taxon>Bacteria</taxon>
        <taxon>Bacillati</taxon>
        <taxon>Actinomycetota</taxon>
        <taxon>Actinomycetes</taxon>
        <taxon>Kitasatosporales</taxon>
        <taxon>Streptomycetaceae</taxon>
        <taxon>Streptomyces</taxon>
    </lineage>
</organism>
<dbReference type="SUPFAM" id="SSF52540">
    <property type="entry name" value="P-loop containing nucleoside triphosphate hydrolases"/>
    <property type="match status" value="1"/>
</dbReference>
<dbReference type="AlphaFoldDB" id="A0A6G9GVY7"/>
<dbReference type="InterPro" id="IPR017871">
    <property type="entry name" value="ABC_transporter-like_CS"/>
</dbReference>
<dbReference type="RefSeq" id="WP_167025654.1">
    <property type="nucleotide sequence ID" value="NZ_CP050177.1"/>
</dbReference>
<dbReference type="Proteomes" id="UP000501179">
    <property type="component" value="Chromosome"/>
</dbReference>
<sequence length="280" mass="30544">MSDTADLHDTLTLPPVRGTATGGPATLEAAAISAWFGDHKVLDRVSLTMPAREVTALIGPSGCGKSTFLRILNRMHELVGSASLAGRVLLDGDDIYDRGRRITRARREIGMVFQKPNPFPAMSLYDNVLAGLKLNGIKAPRDGKDDLVEECLTKAGLWREVKDRLRQPGGALSGGQQQRLCIARSLAVRPRVLLMDEPCSALDPTSTRRIEETIHDLKHEVTIVIVTHNMQQAARVSDSCAFFLAEQGTPGAIVEHGPTDAMFDHPRDPRTSDYVNGRFG</sequence>
<evidence type="ECO:0000256" key="4">
    <source>
        <dbReference type="ARBA" id="ARBA00022967"/>
    </source>
</evidence>
<dbReference type="PROSITE" id="PS50893">
    <property type="entry name" value="ABC_TRANSPORTER_2"/>
    <property type="match status" value="1"/>
</dbReference>
<evidence type="ECO:0000313" key="7">
    <source>
        <dbReference type="EMBL" id="QIQ02171.1"/>
    </source>
</evidence>
<protein>
    <submittedName>
        <fullName evidence="7">Phosphate ABC transporter ATP-binding protein</fullName>
    </submittedName>
</protein>
<keyword evidence="1" id="KW-0813">Transport</keyword>
<dbReference type="InterPro" id="IPR027417">
    <property type="entry name" value="P-loop_NTPase"/>
</dbReference>
<feature type="region of interest" description="Disordered" evidence="5">
    <location>
        <begin position="255"/>
        <end position="280"/>
    </location>
</feature>
<dbReference type="GO" id="GO:0005524">
    <property type="term" value="F:ATP binding"/>
    <property type="evidence" value="ECO:0007669"/>
    <property type="project" value="UniProtKB-KW"/>
</dbReference>
<dbReference type="InterPro" id="IPR003593">
    <property type="entry name" value="AAA+_ATPase"/>
</dbReference>
<dbReference type="GO" id="GO:0005315">
    <property type="term" value="F:phosphate transmembrane transporter activity"/>
    <property type="evidence" value="ECO:0007669"/>
    <property type="project" value="InterPro"/>
</dbReference>